<proteinExistence type="predicted"/>
<protein>
    <recommendedName>
        <fullName evidence="1">Endonuclease GajA/Old nuclease/RecF-like AAA domain-containing protein</fullName>
    </recommendedName>
</protein>
<dbReference type="InterPro" id="IPR051396">
    <property type="entry name" value="Bact_Antivir_Def_Nuclease"/>
</dbReference>
<organism evidence="2 3">
    <name type="scientific">Dickeya zeae</name>
    <dbReference type="NCBI Taxonomy" id="204042"/>
    <lineage>
        <taxon>Bacteria</taxon>
        <taxon>Pseudomonadati</taxon>
        <taxon>Pseudomonadota</taxon>
        <taxon>Gammaproteobacteria</taxon>
        <taxon>Enterobacterales</taxon>
        <taxon>Pectobacteriaceae</taxon>
        <taxon>Dickeya</taxon>
    </lineage>
</organism>
<dbReference type="Gene3D" id="3.40.50.300">
    <property type="entry name" value="P-loop containing nucleotide triphosphate hydrolases"/>
    <property type="match status" value="1"/>
</dbReference>
<gene>
    <name evidence="2" type="ORF">DWG24_16530</name>
</gene>
<dbReference type="PANTHER" id="PTHR43581">
    <property type="entry name" value="ATP/GTP PHOSPHATASE"/>
    <property type="match status" value="1"/>
</dbReference>
<accession>A0AAE7CZP5</accession>
<reference evidence="2 3" key="1">
    <citation type="submission" date="2018-11" db="EMBL/GenBank/DDBJ databases">
        <title>Complete genome sequence of Dickeya zeae strain CE1 infecting Canna edulis Ker-Gawl. in China.</title>
        <authorList>
            <person name="Zhang J."/>
            <person name="Lin B."/>
            <person name="Shen H."/>
            <person name="Jiang S."/>
            <person name="Pu X."/>
            <person name="Sun D."/>
        </authorList>
    </citation>
    <scope>NUCLEOTIDE SEQUENCE [LARGE SCALE GENOMIC DNA]</scope>
    <source>
        <strain evidence="2 3">CE1</strain>
    </source>
</reference>
<feature type="domain" description="Endonuclease GajA/Old nuclease/RecF-like AAA" evidence="1">
    <location>
        <begin position="1"/>
        <end position="338"/>
    </location>
</feature>
<dbReference type="InterPro" id="IPR027417">
    <property type="entry name" value="P-loop_NTPase"/>
</dbReference>
<evidence type="ECO:0000313" key="2">
    <source>
        <dbReference type="EMBL" id="QIZ52236.1"/>
    </source>
</evidence>
<dbReference type="GO" id="GO:0005524">
    <property type="term" value="F:ATP binding"/>
    <property type="evidence" value="ECO:0007669"/>
    <property type="project" value="InterPro"/>
</dbReference>
<evidence type="ECO:0000259" key="1">
    <source>
        <dbReference type="Pfam" id="PF13175"/>
    </source>
</evidence>
<sequence>MTICSIRVKNLLSFDDILLKDFKDINCIIGRNNVGKSNLLKVIRYFYAKLNNQKVLPLDFHSNYDSFGEITFTYDTTRVKKIVSSHKNKGRFHKHIYNTLFSSSSIKMSFSEIIDNKKYDRASLFSVKLIICKDESVQWSIDDVKVRSLLATLYPFFYIETRHINLYDWSAIWKLISNLNSFNFDGVKQEELIEFLDSKISSRKGDYKNYIEKVVSIIDTKPYSYKEKVVNYIKIALKGDSFINGGEDLLTQSDGTNSNKFLETLLHLLISLTRTEFICPIIYIDEPEIGLHPKLGEIFISKIQKRYMQFKKTSDSKEPGKFSTPYPRIFFSTHSPSILKYTIKLFGNDQQVLHFSKRKDSSTSIRKVNSTYPDRRFLNIFSDNEARLFFSEYILFVEGATELEVFRNISILEFYPAFSNVDTYDANEVVLSNINPQYSQAAIPFTIVKDLDTLLDYDINKEILTFRPLFDELNKNRTSVFDFHTLAGSRIRKEIEYFSNLKESKKECKNEGLFFKKLNLSLLHNKINKLFSNKSRYFMSTTIEGALINENSLSYFFMWIESIIFNALFINNPNPERFINIMIKKYNLRTQSTQLFNKVFCSKKNNGSLDLKTEKMVHKIKLAFIIGLKKKIHADFNDKEIVLSLRLAFGGKSETIYTLDRLRKSNVAPVFRAKIKSYKENELAFLEPMMSKTSGWVTDFLDYTLSKIKDEELGDHANIKAKLSFIFPEIISIIELASSSIEAEGLSLPDKVFVTSSLSKN</sequence>
<dbReference type="RefSeq" id="WP_168363308.1">
    <property type="nucleotide sequence ID" value="NZ_CP033622.1"/>
</dbReference>
<dbReference type="SUPFAM" id="SSF52540">
    <property type="entry name" value="P-loop containing nucleoside triphosphate hydrolases"/>
    <property type="match status" value="1"/>
</dbReference>
<evidence type="ECO:0000313" key="3">
    <source>
        <dbReference type="Proteomes" id="UP000500801"/>
    </source>
</evidence>
<dbReference type="Pfam" id="PF13175">
    <property type="entry name" value="AAA_15"/>
    <property type="match status" value="1"/>
</dbReference>
<dbReference type="InterPro" id="IPR041685">
    <property type="entry name" value="AAA_GajA/Old/RecF-like"/>
</dbReference>
<dbReference type="GO" id="GO:0016887">
    <property type="term" value="F:ATP hydrolysis activity"/>
    <property type="evidence" value="ECO:0007669"/>
    <property type="project" value="InterPro"/>
</dbReference>
<dbReference type="EMBL" id="CP033622">
    <property type="protein sequence ID" value="QIZ52236.1"/>
    <property type="molecule type" value="Genomic_DNA"/>
</dbReference>
<dbReference type="AlphaFoldDB" id="A0AAE7CZP5"/>
<name>A0AAE7CZP5_9GAMM</name>
<dbReference type="Proteomes" id="UP000500801">
    <property type="component" value="Chromosome"/>
</dbReference>
<dbReference type="PANTHER" id="PTHR43581:SF4">
    <property type="entry name" value="ATP_GTP PHOSPHATASE"/>
    <property type="match status" value="1"/>
</dbReference>
<dbReference type="NCBIfam" id="NF038234">
    <property type="entry name" value="retron_eff_Eco8"/>
    <property type="match status" value="1"/>
</dbReference>